<dbReference type="GO" id="GO:0005886">
    <property type="term" value="C:plasma membrane"/>
    <property type="evidence" value="ECO:0007669"/>
    <property type="project" value="UniProtKB-SubCell"/>
</dbReference>
<evidence type="ECO:0000313" key="9">
    <source>
        <dbReference type="EMBL" id="ARI78336.1"/>
    </source>
</evidence>
<dbReference type="FunFam" id="1.10.3730.20:FF:000001">
    <property type="entry name" value="Quaternary ammonium compound resistance transporter SugE"/>
    <property type="match status" value="1"/>
</dbReference>
<comment type="similarity">
    <text evidence="7">Belongs to the drug/metabolite transporter (DMT) superfamily. Small multidrug resistance (SMR) (TC 2.A.7.1) family.</text>
</comment>
<feature type="transmembrane region" description="Helical" evidence="8">
    <location>
        <begin position="30"/>
        <end position="47"/>
    </location>
</feature>
<protein>
    <submittedName>
        <fullName evidence="9">QacE family quaternary ammonium compound efflux SMR transporter</fullName>
    </submittedName>
</protein>
<keyword evidence="6 8" id="KW-0472">Membrane</keyword>
<proteinExistence type="inferred from homology"/>
<reference evidence="9 10" key="1">
    <citation type="submission" date="2017-04" db="EMBL/GenBank/DDBJ databases">
        <title>The whole genome sequencing and assembly of Halobacillus mangrovi strain.</title>
        <authorList>
            <person name="Lee S.-J."/>
            <person name="Park M.-K."/>
            <person name="Kim J.-Y."/>
            <person name="Lee Y.-J."/>
            <person name="Yi H."/>
            <person name="Bahn Y.-S."/>
            <person name="Kim J.F."/>
            <person name="Lee D.-W."/>
        </authorList>
    </citation>
    <scope>NUCLEOTIDE SEQUENCE [LARGE SCALE GENOMIC DNA]</scope>
    <source>
        <strain evidence="9 10">KTB 131</strain>
    </source>
</reference>
<dbReference type="Proteomes" id="UP000192527">
    <property type="component" value="Chromosome"/>
</dbReference>
<dbReference type="InterPro" id="IPR037185">
    <property type="entry name" value="EmrE-like"/>
</dbReference>
<keyword evidence="4 7" id="KW-0812">Transmembrane</keyword>
<evidence type="ECO:0000256" key="7">
    <source>
        <dbReference type="RuleBase" id="RU003942"/>
    </source>
</evidence>
<comment type="subcellular location">
    <subcellularLocation>
        <location evidence="1 7">Cell membrane</location>
        <topology evidence="1 7">Multi-pass membrane protein</topology>
    </subcellularLocation>
</comment>
<evidence type="ECO:0000313" key="10">
    <source>
        <dbReference type="Proteomes" id="UP000192527"/>
    </source>
</evidence>
<keyword evidence="3" id="KW-1003">Cell membrane</keyword>
<dbReference type="InterPro" id="IPR000390">
    <property type="entry name" value="Small_drug/metabolite_transptr"/>
</dbReference>
<dbReference type="OrthoDB" id="21828at2"/>
<evidence type="ECO:0000256" key="2">
    <source>
        <dbReference type="ARBA" id="ARBA00022448"/>
    </source>
</evidence>
<evidence type="ECO:0000256" key="8">
    <source>
        <dbReference type="SAM" id="Phobius"/>
    </source>
</evidence>
<dbReference type="InterPro" id="IPR045324">
    <property type="entry name" value="Small_multidrug_res"/>
</dbReference>
<evidence type="ECO:0000256" key="5">
    <source>
        <dbReference type="ARBA" id="ARBA00022989"/>
    </source>
</evidence>
<name>A0A1W5ZYA9_9BACI</name>
<dbReference type="SUPFAM" id="SSF103481">
    <property type="entry name" value="Multidrug resistance efflux transporter EmrE"/>
    <property type="match status" value="1"/>
</dbReference>
<keyword evidence="2" id="KW-0813">Transport</keyword>
<evidence type="ECO:0000256" key="1">
    <source>
        <dbReference type="ARBA" id="ARBA00004651"/>
    </source>
</evidence>
<dbReference type="RefSeq" id="WP_085030795.1">
    <property type="nucleotide sequence ID" value="NZ_CP020772.1"/>
</dbReference>
<dbReference type="Pfam" id="PF00893">
    <property type="entry name" value="Multi_Drug_Res"/>
    <property type="match status" value="1"/>
</dbReference>
<dbReference type="EMBL" id="CP020772">
    <property type="protein sequence ID" value="ARI78336.1"/>
    <property type="molecule type" value="Genomic_DNA"/>
</dbReference>
<sequence length="104" mass="11066">MAWIFLFVAGVGEMFGMLFLKLSEGFKKRGPSLLALLSGAASFYFLSLSLKELPIGTAYGIWTGIGSVGTVLLGIFIFKENVSVSRIGFILCIIAGVVGLKLVS</sequence>
<organism evidence="9 10">
    <name type="scientific">Halobacillus mangrovi</name>
    <dbReference type="NCBI Taxonomy" id="402384"/>
    <lineage>
        <taxon>Bacteria</taxon>
        <taxon>Bacillati</taxon>
        <taxon>Bacillota</taxon>
        <taxon>Bacilli</taxon>
        <taxon>Bacillales</taxon>
        <taxon>Bacillaceae</taxon>
        <taxon>Halobacillus</taxon>
    </lineage>
</organism>
<dbReference type="PANTHER" id="PTHR30561">
    <property type="entry name" value="SMR FAMILY PROTON-DEPENDENT DRUG EFFLUX TRANSPORTER SUGE"/>
    <property type="match status" value="1"/>
</dbReference>
<evidence type="ECO:0000256" key="3">
    <source>
        <dbReference type="ARBA" id="ARBA00022475"/>
    </source>
</evidence>
<dbReference type="AlphaFoldDB" id="A0A1W5ZYA9"/>
<gene>
    <name evidence="9" type="ORF">HM131_16495</name>
</gene>
<dbReference type="GO" id="GO:0022857">
    <property type="term" value="F:transmembrane transporter activity"/>
    <property type="evidence" value="ECO:0007669"/>
    <property type="project" value="InterPro"/>
</dbReference>
<evidence type="ECO:0000256" key="6">
    <source>
        <dbReference type="ARBA" id="ARBA00023136"/>
    </source>
</evidence>
<feature type="transmembrane region" description="Helical" evidence="8">
    <location>
        <begin position="59"/>
        <end position="78"/>
    </location>
</feature>
<dbReference type="KEGG" id="hmn:HM131_16495"/>
<evidence type="ECO:0000256" key="4">
    <source>
        <dbReference type="ARBA" id="ARBA00022692"/>
    </source>
</evidence>
<dbReference type="Gene3D" id="1.10.3730.20">
    <property type="match status" value="1"/>
</dbReference>
<keyword evidence="5 8" id="KW-1133">Transmembrane helix</keyword>
<accession>A0A1W5ZYA9</accession>
<dbReference type="STRING" id="402384.HM131_16495"/>
<feature type="transmembrane region" description="Helical" evidence="8">
    <location>
        <begin position="84"/>
        <end position="103"/>
    </location>
</feature>
<keyword evidence="10" id="KW-1185">Reference proteome</keyword>
<dbReference type="PANTHER" id="PTHR30561:SF0">
    <property type="entry name" value="GUANIDINIUM EXPORTER"/>
    <property type="match status" value="1"/>
</dbReference>